<feature type="transmembrane region" description="Helical" evidence="1">
    <location>
        <begin position="234"/>
        <end position="253"/>
    </location>
</feature>
<feature type="transmembrane region" description="Helical" evidence="1">
    <location>
        <begin position="6"/>
        <end position="28"/>
    </location>
</feature>
<dbReference type="EMBL" id="JBHTJZ010000065">
    <property type="protein sequence ID" value="MFD0961721.1"/>
    <property type="molecule type" value="Genomic_DNA"/>
</dbReference>
<evidence type="ECO:0000256" key="1">
    <source>
        <dbReference type="SAM" id="Phobius"/>
    </source>
</evidence>
<protein>
    <submittedName>
        <fullName evidence="2">Uncharacterized protein</fullName>
    </submittedName>
</protein>
<keyword evidence="1" id="KW-0812">Transmembrane</keyword>
<gene>
    <name evidence="2" type="ORF">ACFQ2I_20460</name>
</gene>
<name>A0ABW3HW32_9BACL</name>
<proteinExistence type="predicted"/>
<comment type="caution">
    <text evidence="2">The sequence shown here is derived from an EMBL/GenBank/DDBJ whole genome shotgun (WGS) entry which is preliminary data.</text>
</comment>
<accession>A0ABW3HW32</accession>
<keyword evidence="1" id="KW-0472">Membrane</keyword>
<reference evidence="3" key="1">
    <citation type="journal article" date="2019" name="Int. J. Syst. Evol. Microbiol.">
        <title>The Global Catalogue of Microorganisms (GCM) 10K type strain sequencing project: providing services to taxonomists for standard genome sequencing and annotation.</title>
        <authorList>
            <consortium name="The Broad Institute Genomics Platform"/>
            <consortium name="The Broad Institute Genome Sequencing Center for Infectious Disease"/>
            <person name="Wu L."/>
            <person name="Ma J."/>
        </authorList>
    </citation>
    <scope>NUCLEOTIDE SEQUENCE [LARGE SCALE GENOMIC DNA]</scope>
    <source>
        <strain evidence="3">CCUG 59129</strain>
    </source>
</reference>
<organism evidence="2 3">
    <name type="scientific">Paenibacillus chungangensis</name>
    <dbReference type="NCBI Taxonomy" id="696535"/>
    <lineage>
        <taxon>Bacteria</taxon>
        <taxon>Bacillati</taxon>
        <taxon>Bacillota</taxon>
        <taxon>Bacilli</taxon>
        <taxon>Bacillales</taxon>
        <taxon>Paenibacillaceae</taxon>
        <taxon>Paenibacillus</taxon>
    </lineage>
</organism>
<evidence type="ECO:0000313" key="2">
    <source>
        <dbReference type="EMBL" id="MFD0961721.1"/>
    </source>
</evidence>
<evidence type="ECO:0000313" key="3">
    <source>
        <dbReference type="Proteomes" id="UP001596989"/>
    </source>
</evidence>
<keyword evidence="1" id="KW-1133">Transmembrane helix</keyword>
<dbReference type="RefSeq" id="WP_377567566.1">
    <property type="nucleotide sequence ID" value="NZ_JBHTJZ010000065.1"/>
</dbReference>
<sequence>MSSPVLAKHALWWCTVLALSILFIFWAYRTGDALYHNHQLRTQFPASTSASPYQQKIPMEQMDLTTYTPLFPMIFTAAGYSLTHRIETPVTLKYYTKIPTDETAVTLEIVKGSTIVAIPEGTKGAPFLEVGYGYTSYPTYERDWRYVRPFHTTEGLDQANNEQFYYIHISSLEAVLDKVIEVNKPFRAEIQQQRWSQEKGKHFLARYIDNALYQNGAYLSPDLVHRVLDRWNTILLSAIGVIIVVFIVIRSTWFRR</sequence>
<dbReference type="Proteomes" id="UP001596989">
    <property type="component" value="Unassembled WGS sequence"/>
</dbReference>
<keyword evidence="3" id="KW-1185">Reference proteome</keyword>